<dbReference type="InterPro" id="IPR008521">
    <property type="entry name" value="Mg_trans_NIPA"/>
</dbReference>
<reference evidence="7" key="2">
    <citation type="journal article" date="2018" name="Environ. Sci. Technol.">
        <title>The Toxicogenome of Hyalella azteca: A Model for Sediment Ecotoxicology and Evolutionary Toxicology.</title>
        <authorList>
            <person name="Poynton H.C."/>
            <person name="Hasenbein S."/>
            <person name="Benoit J.B."/>
            <person name="Sepulveda M.S."/>
            <person name="Poelchau M.F."/>
            <person name="Hughes D.S.T."/>
            <person name="Murali S.C."/>
            <person name="Chen S."/>
            <person name="Glastad K.M."/>
            <person name="Goodisman M.A.D."/>
            <person name="Werren J.H."/>
            <person name="Vineis J.H."/>
            <person name="Bowen J.L."/>
            <person name="Friedrich M."/>
            <person name="Jones J."/>
            <person name="Robertson H.M."/>
            <person name="Feyereisen R."/>
            <person name="Mechler-Hickson A."/>
            <person name="Mathers N."/>
            <person name="Lee C.E."/>
            <person name="Colbourne J.K."/>
            <person name="Biales A."/>
            <person name="Johnston J.S."/>
            <person name="Wellborn G.A."/>
            <person name="Rosendale A.J."/>
            <person name="Cridge A.G."/>
            <person name="Munoz-Torres M.C."/>
            <person name="Bain P.A."/>
            <person name="Manny A.R."/>
            <person name="Major K.M."/>
            <person name="Lambert F.N."/>
            <person name="Vulpe C.D."/>
            <person name="Tuck P."/>
            <person name="Blalock B.J."/>
            <person name="Lin Y.Y."/>
            <person name="Smith M.E."/>
            <person name="Ochoa-Acuna H."/>
            <person name="Chen M.M."/>
            <person name="Childers C.P."/>
            <person name="Qu J."/>
            <person name="Dugan S."/>
            <person name="Lee S.L."/>
            <person name="Chao H."/>
            <person name="Dinh H."/>
            <person name="Han Y."/>
            <person name="Doddapaneni H."/>
            <person name="Worley K.C."/>
            <person name="Muzny D.M."/>
            <person name="Gibbs R.A."/>
            <person name="Richards S."/>
        </authorList>
    </citation>
    <scope>NUCLEOTIDE SEQUENCE</scope>
    <source>
        <strain evidence="7">HAZT.00-mixed</strain>
        <tissue evidence="7">Whole organism</tissue>
    </source>
</reference>
<evidence type="ECO:0000256" key="5">
    <source>
        <dbReference type="ARBA" id="ARBA00023136"/>
    </source>
</evidence>
<evidence type="ECO:0000313" key="7">
    <source>
        <dbReference type="EMBL" id="KAA0194024.1"/>
    </source>
</evidence>
<feature type="transmembrane region" description="Helical" evidence="6">
    <location>
        <begin position="49"/>
        <end position="68"/>
    </location>
</feature>
<feature type="transmembrane region" description="Helical" evidence="6">
    <location>
        <begin position="105"/>
        <end position="130"/>
    </location>
</feature>
<dbReference type="PANTHER" id="PTHR12570">
    <property type="match status" value="1"/>
</dbReference>
<sequence>MKHEKTGTVGLLGCLLVLVGCVIITLCGPKDQEVASVQEFEDHLTSPGFLAYAGSIVLITSFLIYISPKYGSKYLLLYVFIVGSYGSLSVMFCKGIGIAIKTTILGVNAFTEWSVWVSIFCLIACLLIETAYNQQNIGTKDIILTVLGFIVNVIALYMMNLDKNPDMFKMLNKQSVGHSIQMPSANRESSSVFPMLQF</sequence>
<evidence type="ECO:0000256" key="3">
    <source>
        <dbReference type="ARBA" id="ARBA00022692"/>
    </source>
</evidence>
<keyword evidence="4 6" id="KW-1133">Transmembrane helix</keyword>
<dbReference type="EMBL" id="JQDR03010602">
    <property type="protein sequence ID" value="KAA0194024.1"/>
    <property type="molecule type" value="Genomic_DNA"/>
</dbReference>
<keyword evidence="3 6" id="KW-0812">Transmembrane</keyword>
<evidence type="ECO:0000256" key="2">
    <source>
        <dbReference type="ARBA" id="ARBA00007230"/>
    </source>
</evidence>
<name>A0A6A0GZR4_HYAAZ</name>
<dbReference type="OrthoDB" id="6428174at2759"/>
<dbReference type="GO" id="GO:0015095">
    <property type="term" value="F:magnesium ion transmembrane transporter activity"/>
    <property type="evidence" value="ECO:0007669"/>
    <property type="project" value="InterPro"/>
</dbReference>
<reference evidence="7" key="1">
    <citation type="submission" date="2014-08" db="EMBL/GenBank/DDBJ databases">
        <authorList>
            <person name="Murali S."/>
            <person name="Richards S."/>
            <person name="Bandaranaike D."/>
            <person name="Bellair M."/>
            <person name="Blankenburg K."/>
            <person name="Chao H."/>
            <person name="Dinh H."/>
            <person name="Doddapaneni H."/>
            <person name="Dugan-Rocha S."/>
            <person name="Elkadiri S."/>
            <person name="Gnanaolivu R."/>
            <person name="Hughes D."/>
            <person name="Lee S."/>
            <person name="Li M."/>
            <person name="Ming W."/>
            <person name="Munidasa M."/>
            <person name="Muniz J."/>
            <person name="Nguyen L."/>
            <person name="Osuji N."/>
            <person name="Pu L.-L."/>
            <person name="Puazo M."/>
            <person name="Skinner E."/>
            <person name="Qu C."/>
            <person name="Quiroz J."/>
            <person name="Raj R."/>
            <person name="Weissenberger G."/>
            <person name="Xin Y."/>
            <person name="Zou X."/>
            <person name="Han Y."/>
            <person name="Worley K."/>
            <person name="Muzny D."/>
            <person name="Gibbs R."/>
        </authorList>
    </citation>
    <scope>NUCLEOTIDE SEQUENCE</scope>
    <source>
        <strain evidence="7">HAZT.00-mixed</strain>
        <tissue evidence="7">Whole organism</tissue>
    </source>
</reference>
<comment type="subcellular location">
    <subcellularLocation>
        <location evidence="1">Membrane</location>
        <topology evidence="1">Multi-pass membrane protein</topology>
    </subcellularLocation>
</comment>
<comment type="caution">
    <text evidence="7">The sequence shown here is derived from an EMBL/GenBank/DDBJ whole genome shotgun (WGS) entry which is preliminary data.</text>
</comment>
<organism evidence="7">
    <name type="scientific">Hyalella azteca</name>
    <name type="common">Amphipod</name>
    <dbReference type="NCBI Taxonomy" id="294128"/>
    <lineage>
        <taxon>Eukaryota</taxon>
        <taxon>Metazoa</taxon>
        <taxon>Ecdysozoa</taxon>
        <taxon>Arthropoda</taxon>
        <taxon>Crustacea</taxon>
        <taxon>Multicrustacea</taxon>
        <taxon>Malacostraca</taxon>
        <taxon>Eumalacostraca</taxon>
        <taxon>Peracarida</taxon>
        <taxon>Amphipoda</taxon>
        <taxon>Senticaudata</taxon>
        <taxon>Talitrida</taxon>
        <taxon>Talitroidea</taxon>
        <taxon>Hyalellidae</taxon>
        <taxon>Hyalella</taxon>
    </lineage>
</organism>
<dbReference type="Proteomes" id="UP000711488">
    <property type="component" value="Unassembled WGS sequence"/>
</dbReference>
<evidence type="ECO:0000256" key="4">
    <source>
        <dbReference type="ARBA" id="ARBA00022989"/>
    </source>
</evidence>
<reference evidence="7" key="3">
    <citation type="submission" date="2019-06" db="EMBL/GenBank/DDBJ databases">
        <authorList>
            <person name="Poynton C."/>
            <person name="Hasenbein S."/>
            <person name="Benoit J.B."/>
            <person name="Sepulveda M.S."/>
            <person name="Poelchau M.F."/>
            <person name="Murali S.C."/>
            <person name="Chen S."/>
            <person name="Glastad K.M."/>
            <person name="Werren J.H."/>
            <person name="Vineis J.H."/>
            <person name="Bowen J.L."/>
            <person name="Friedrich M."/>
            <person name="Jones J."/>
            <person name="Robertson H.M."/>
            <person name="Feyereisen R."/>
            <person name="Mechler-Hickson A."/>
            <person name="Mathers N."/>
            <person name="Lee C.E."/>
            <person name="Colbourne J.K."/>
            <person name="Biales A."/>
            <person name="Johnston J.S."/>
            <person name="Wellborn G.A."/>
            <person name="Rosendale A.J."/>
            <person name="Cridge A.G."/>
            <person name="Munoz-Torres M.C."/>
            <person name="Bain P.A."/>
            <person name="Manny A.R."/>
            <person name="Major K.M."/>
            <person name="Lambert F.N."/>
            <person name="Vulpe C.D."/>
            <person name="Tuck P."/>
            <person name="Blalock B.J."/>
            <person name="Lin Y.-Y."/>
            <person name="Smith M.E."/>
            <person name="Ochoa-Acuna H."/>
            <person name="Chen M.-J.M."/>
            <person name="Childers C.P."/>
            <person name="Qu J."/>
            <person name="Dugan S."/>
            <person name="Lee S.L."/>
            <person name="Chao H."/>
            <person name="Dinh H."/>
            <person name="Han Y."/>
            <person name="Doddapaneni H."/>
            <person name="Worley K.C."/>
            <person name="Muzny D.M."/>
            <person name="Gibbs R.A."/>
            <person name="Richards S."/>
        </authorList>
    </citation>
    <scope>NUCLEOTIDE SEQUENCE</scope>
    <source>
        <strain evidence="7">HAZT.00-mixed</strain>
        <tissue evidence="7">Whole organism</tissue>
    </source>
</reference>
<evidence type="ECO:0000256" key="6">
    <source>
        <dbReference type="SAM" id="Phobius"/>
    </source>
</evidence>
<dbReference type="PANTHER" id="PTHR12570:SF92">
    <property type="entry name" value="SPICHTHYIN, ISOFORM B"/>
    <property type="match status" value="1"/>
</dbReference>
<accession>A0A6A0GZR4</accession>
<keyword evidence="5 6" id="KW-0472">Membrane</keyword>
<dbReference type="PROSITE" id="PS51257">
    <property type="entry name" value="PROKAR_LIPOPROTEIN"/>
    <property type="match status" value="1"/>
</dbReference>
<proteinExistence type="inferred from homology"/>
<evidence type="ECO:0000256" key="1">
    <source>
        <dbReference type="ARBA" id="ARBA00004141"/>
    </source>
</evidence>
<feature type="transmembrane region" description="Helical" evidence="6">
    <location>
        <begin position="74"/>
        <end position="93"/>
    </location>
</feature>
<comment type="similarity">
    <text evidence="2">Belongs to the NIPA family.</text>
</comment>
<dbReference type="AlphaFoldDB" id="A0A6A0GZR4"/>
<protein>
    <submittedName>
        <fullName evidence="7">Uncharacterized protein</fullName>
    </submittedName>
</protein>
<gene>
    <name evidence="7" type="ORF">HAZT_HAZT004175</name>
</gene>
<feature type="transmembrane region" description="Helical" evidence="6">
    <location>
        <begin position="142"/>
        <end position="161"/>
    </location>
</feature>
<feature type="transmembrane region" description="Helical" evidence="6">
    <location>
        <begin position="6"/>
        <end position="28"/>
    </location>
</feature>
<dbReference type="Pfam" id="PF05653">
    <property type="entry name" value="Mg_trans_NIPA"/>
    <property type="match status" value="1"/>
</dbReference>
<dbReference type="GO" id="GO:0016020">
    <property type="term" value="C:membrane"/>
    <property type="evidence" value="ECO:0007669"/>
    <property type="project" value="UniProtKB-SubCell"/>
</dbReference>